<dbReference type="GO" id="GO:0008270">
    <property type="term" value="F:zinc ion binding"/>
    <property type="evidence" value="ECO:0007669"/>
    <property type="project" value="UniProtKB-UniRule"/>
</dbReference>
<sequence length="209" mass="23229">MKNDVTDAMIHGFKAFHRTYYDEHPDLFDSLVGKGQSPKVMLIGCSDARVTPTSLYGSEPGDIFVVRNIANLVPPAEQDGHLHGTSAAVEFAVSQLEVEHIIINGHSHCGGIKALLHGTDGKYVGPWVDIAKDARSDVLREYADASPEEQARALEKASILISLENLLTFDSVRRRVVRGELQLHGWYFDMEEGTLLSYRAEKHQFEQLA</sequence>
<dbReference type="Gene3D" id="3.40.1050.10">
    <property type="entry name" value="Carbonic anhydrase"/>
    <property type="match status" value="1"/>
</dbReference>
<dbReference type="InterPro" id="IPR045066">
    <property type="entry name" value="Beta_CA_cladeB"/>
</dbReference>
<dbReference type="OMA" id="VARIIVM"/>
<dbReference type="GeneID" id="65279669"/>
<dbReference type="RefSeq" id="WP_009562903.1">
    <property type="nucleotide sequence ID" value="NZ_AP025160.1"/>
</dbReference>
<organism evidence="11 12">
    <name type="scientific">Acidithiobacillus ferrooxidans</name>
    <name type="common">Thiobacillus ferrooxidans</name>
    <dbReference type="NCBI Taxonomy" id="920"/>
    <lineage>
        <taxon>Bacteria</taxon>
        <taxon>Pseudomonadati</taxon>
        <taxon>Pseudomonadota</taxon>
        <taxon>Acidithiobacillia</taxon>
        <taxon>Acidithiobacillales</taxon>
        <taxon>Acidithiobacillaceae</taxon>
        <taxon>Acidithiobacillus</taxon>
    </lineage>
</organism>
<dbReference type="InterPro" id="IPR001765">
    <property type="entry name" value="Carbonic_anhydrase"/>
</dbReference>
<evidence type="ECO:0000313" key="12">
    <source>
        <dbReference type="Proteomes" id="UP000248886"/>
    </source>
</evidence>
<dbReference type="InterPro" id="IPR015892">
    <property type="entry name" value="Carbonic_anhydrase_CS"/>
</dbReference>
<evidence type="ECO:0000313" key="11">
    <source>
        <dbReference type="EMBL" id="PZD82696.1"/>
    </source>
</evidence>
<evidence type="ECO:0000256" key="8">
    <source>
        <dbReference type="ARBA" id="ARBA00048348"/>
    </source>
</evidence>
<feature type="binding site" evidence="9">
    <location>
        <position position="45"/>
    </location>
    <ligand>
        <name>Zn(2+)</name>
        <dbReference type="ChEBI" id="CHEBI:29105"/>
    </ligand>
</feature>
<proteinExistence type="inferred from homology"/>
<comment type="cofactor">
    <cofactor evidence="9">
        <name>Zn(2+)</name>
        <dbReference type="ChEBI" id="CHEBI:29105"/>
    </cofactor>
    <text evidence="9">Binds 1 zinc ion per subunit.</text>
</comment>
<reference evidence="11 12" key="1">
    <citation type="submission" date="2018-06" db="EMBL/GenBank/DDBJ databases">
        <title>Draft sequence of Acidithiobacillus ferrooxidans CCM 4253.</title>
        <authorList>
            <person name="Moya-Beltran A."/>
            <person name="Castro M."/>
            <person name="Covarrubias P.C."/>
            <person name="Issotta F."/>
            <person name="Janiczek O."/>
            <person name="Mandl M."/>
            <person name="Kucera J."/>
            <person name="Quatrini R."/>
        </authorList>
    </citation>
    <scope>NUCLEOTIDE SEQUENCE [LARGE SCALE GENOMIC DNA]</scope>
    <source>
        <strain evidence="11 12">CCM 4253</strain>
    </source>
</reference>
<evidence type="ECO:0000256" key="6">
    <source>
        <dbReference type="ARBA" id="ARBA00023239"/>
    </source>
</evidence>
<accession>A0A2W1K6P1</accession>
<keyword evidence="6 10" id="KW-0456">Lyase</keyword>
<protein>
    <recommendedName>
        <fullName evidence="3 10">Carbonic anhydrase</fullName>
        <ecNumber evidence="2 10">4.2.1.1</ecNumber>
    </recommendedName>
    <alternativeName>
        <fullName evidence="7 10">Carbonate dehydratase</fullName>
    </alternativeName>
</protein>
<dbReference type="OrthoDB" id="9797527at2"/>
<evidence type="ECO:0000256" key="7">
    <source>
        <dbReference type="ARBA" id="ARBA00031969"/>
    </source>
</evidence>
<dbReference type="SMART" id="SM00947">
    <property type="entry name" value="Pro_CA"/>
    <property type="match status" value="1"/>
</dbReference>
<dbReference type="SMR" id="A0A2W1K6P1"/>
<dbReference type="AlphaFoldDB" id="A0A2W1K6P1"/>
<feature type="binding site" evidence="9">
    <location>
        <position position="47"/>
    </location>
    <ligand>
        <name>Zn(2+)</name>
        <dbReference type="ChEBI" id="CHEBI:29105"/>
    </ligand>
</feature>
<dbReference type="PANTHER" id="PTHR11002">
    <property type="entry name" value="CARBONIC ANHYDRASE"/>
    <property type="match status" value="1"/>
</dbReference>
<evidence type="ECO:0000256" key="5">
    <source>
        <dbReference type="ARBA" id="ARBA00022833"/>
    </source>
</evidence>
<dbReference type="InterPro" id="IPR036874">
    <property type="entry name" value="Carbonic_anhydrase_sf"/>
</dbReference>
<dbReference type="GO" id="GO:0004089">
    <property type="term" value="F:carbonate dehydratase activity"/>
    <property type="evidence" value="ECO:0007669"/>
    <property type="project" value="UniProtKB-UniRule"/>
</dbReference>
<feature type="binding site" evidence="9">
    <location>
        <position position="109"/>
    </location>
    <ligand>
        <name>Zn(2+)</name>
        <dbReference type="ChEBI" id="CHEBI:29105"/>
    </ligand>
</feature>
<dbReference type="PROSITE" id="PS00705">
    <property type="entry name" value="PROK_CO2_ANHYDRASE_2"/>
    <property type="match status" value="1"/>
</dbReference>
<evidence type="ECO:0000256" key="2">
    <source>
        <dbReference type="ARBA" id="ARBA00012925"/>
    </source>
</evidence>
<evidence type="ECO:0000256" key="1">
    <source>
        <dbReference type="ARBA" id="ARBA00006217"/>
    </source>
</evidence>
<evidence type="ECO:0000256" key="3">
    <source>
        <dbReference type="ARBA" id="ARBA00014628"/>
    </source>
</evidence>
<comment type="similarity">
    <text evidence="1 10">Belongs to the beta-class carbonic anhydrase family.</text>
</comment>
<comment type="caution">
    <text evidence="11">The sequence shown here is derived from an EMBL/GenBank/DDBJ whole genome shotgun (WGS) entry which is preliminary data.</text>
</comment>
<evidence type="ECO:0000256" key="9">
    <source>
        <dbReference type="PIRSR" id="PIRSR601765-1"/>
    </source>
</evidence>
<keyword evidence="4 9" id="KW-0479">Metal-binding</keyword>
<dbReference type="Proteomes" id="UP000248886">
    <property type="component" value="Unassembled WGS sequence"/>
</dbReference>
<dbReference type="Pfam" id="PF00484">
    <property type="entry name" value="Pro_CA"/>
    <property type="match status" value="1"/>
</dbReference>
<dbReference type="GO" id="GO:0015976">
    <property type="term" value="P:carbon utilization"/>
    <property type="evidence" value="ECO:0007669"/>
    <property type="project" value="InterPro"/>
</dbReference>
<dbReference type="EMBL" id="QKQP01000001">
    <property type="protein sequence ID" value="PZD82696.1"/>
    <property type="molecule type" value="Genomic_DNA"/>
</dbReference>
<dbReference type="PANTHER" id="PTHR11002:SF76">
    <property type="entry name" value="CARBONIC ANHYDRASE"/>
    <property type="match status" value="1"/>
</dbReference>
<dbReference type="CDD" id="cd00884">
    <property type="entry name" value="beta_CA_cladeB"/>
    <property type="match status" value="1"/>
</dbReference>
<name>A0A2W1K6P1_ACIFR</name>
<gene>
    <name evidence="11" type="ORF">DN052_06765</name>
</gene>
<dbReference type="FunFam" id="3.40.1050.10:FF:000003">
    <property type="entry name" value="Carbonic anhydrase"/>
    <property type="match status" value="1"/>
</dbReference>
<evidence type="ECO:0000256" key="4">
    <source>
        <dbReference type="ARBA" id="ARBA00022723"/>
    </source>
</evidence>
<comment type="catalytic activity">
    <reaction evidence="8 10">
        <text>hydrogencarbonate + H(+) = CO2 + H2O</text>
        <dbReference type="Rhea" id="RHEA:10748"/>
        <dbReference type="ChEBI" id="CHEBI:15377"/>
        <dbReference type="ChEBI" id="CHEBI:15378"/>
        <dbReference type="ChEBI" id="CHEBI:16526"/>
        <dbReference type="ChEBI" id="CHEBI:17544"/>
        <dbReference type="EC" id="4.2.1.1"/>
    </reaction>
</comment>
<feature type="binding site" evidence="9">
    <location>
        <position position="106"/>
    </location>
    <ligand>
        <name>Zn(2+)</name>
        <dbReference type="ChEBI" id="CHEBI:29105"/>
    </ligand>
</feature>
<keyword evidence="5 9" id="KW-0862">Zinc</keyword>
<dbReference type="SUPFAM" id="SSF53056">
    <property type="entry name" value="beta-carbonic anhydrase, cab"/>
    <property type="match status" value="1"/>
</dbReference>
<comment type="function">
    <text evidence="10">Reversible hydration of carbon dioxide.</text>
</comment>
<dbReference type="EC" id="4.2.1.1" evidence="2 10"/>
<evidence type="ECO:0000256" key="10">
    <source>
        <dbReference type="RuleBase" id="RU003956"/>
    </source>
</evidence>